<evidence type="ECO:0000256" key="3">
    <source>
        <dbReference type="ARBA" id="ARBA00023242"/>
    </source>
</evidence>
<evidence type="ECO:0000256" key="1">
    <source>
        <dbReference type="ARBA" id="ARBA00004123"/>
    </source>
</evidence>
<feature type="region of interest" description="Disordered" evidence="4">
    <location>
        <begin position="1010"/>
        <end position="1035"/>
    </location>
</feature>
<dbReference type="AlphaFoldDB" id="A0A0D7A5S8"/>
<feature type="region of interest" description="Disordered" evidence="4">
    <location>
        <begin position="21"/>
        <end position="95"/>
    </location>
</feature>
<dbReference type="GO" id="GO:0031048">
    <property type="term" value="P:regulatory ncRNA-mediated heterochromatin formation"/>
    <property type="evidence" value="ECO:0007669"/>
    <property type="project" value="TreeGrafter"/>
</dbReference>
<protein>
    <recommendedName>
        <fullName evidence="7">DUF1740-domain-containing protein</fullName>
    </recommendedName>
</protein>
<keyword evidence="3" id="KW-0539">Nucleus</keyword>
<feature type="region of interest" description="Disordered" evidence="4">
    <location>
        <begin position="193"/>
        <end position="238"/>
    </location>
</feature>
<feature type="compositionally biased region" description="Basic residues" evidence="4">
    <location>
        <begin position="39"/>
        <end position="59"/>
    </location>
</feature>
<dbReference type="PANTHER" id="PTHR13471">
    <property type="entry name" value="TETRATRICOPEPTIDE-LIKE HELICAL"/>
    <property type="match status" value="1"/>
</dbReference>
<dbReference type="PANTHER" id="PTHR13471:SF0">
    <property type="entry name" value="NUCLEAR EXOSOME REGULATOR NRDE2"/>
    <property type="match status" value="1"/>
</dbReference>
<evidence type="ECO:0000313" key="5">
    <source>
        <dbReference type="EMBL" id="KIY45744.1"/>
    </source>
</evidence>
<keyword evidence="6" id="KW-1185">Reference proteome</keyword>
<reference evidence="5 6" key="1">
    <citation type="journal article" date="2015" name="Fungal Genet. Biol.">
        <title>Evolution of novel wood decay mechanisms in Agaricales revealed by the genome sequences of Fistulina hepatica and Cylindrobasidium torrendii.</title>
        <authorList>
            <person name="Floudas D."/>
            <person name="Held B.W."/>
            <person name="Riley R."/>
            <person name="Nagy L.G."/>
            <person name="Koehler G."/>
            <person name="Ransdell A.S."/>
            <person name="Younus H."/>
            <person name="Chow J."/>
            <person name="Chiniquy J."/>
            <person name="Lipzen A."/>
            <person name="Tritt A."/>
            <person name="Sun H."/>
            <person name="Haridas S."/>
            <person name="LaButti K."/>
            <person name="Ohm R.A."/>
            <person name="Kues U."/>
            <person name="Blanchette R.A."/>
            <person name="Grigoriev I.V."/>
            <person name="Minto R.E."/>
            <person name="Hibbett D.S."/>
        </authorList>
    </citation>
    <scope>NUCLEOTIDE SEQUENCE [LARGE SCALE GENOMIC DNA]</scope>
    <source>
        <strain evidence="5 6">ATCC 64428</strain>
    </source>
</reference>
<dbReference type="InterPro" id="IPR013633">
    <property type="entry name" value="NRDE-2"/>
</dbReference>
<sequence>MSDPPSFSSFSLSFSSFPAIEHIEDTGEEGQTSSGHHISEKKRLHHRDKESKKRRHEDRHRRGEGSTKEKRHSHSSLFLEDERAEHDPSRSYYSDRKGDPLNVTYGGIHGGDVPRYHLFAGGKFILGLSPINAVFRRTGKAIEIGARGIHKARELTDAKSRALLNAPATRRLDVAPVGADAFPEVDGVITWPKRRAPRDPEDSYRSVTRADDRHSDSEASHPEDEPDESSETDDEPLPTYHTERLKSLNQQLHDDPSSVDAWLSLLQQTLTTVPPSTKNAASARSDISLSILSKALSAAPGNERSRLLRLKYLKAGELVWHESVLRKEWQDALKFDDPEIRLEWLEWHIRNAKDGVNGIVDNAVEIISKLGDGPGSELMKVRVAWRCAVVFQNAGFSERGMALFQLLAELAFSLPPSFGNLPLDAQLARLEEFWESECPRVGESNSSGWATWEAAGHPEVIVPSRAKAHLRVINSFQDWVAAELEEDHASPLPMRSADDVDDPYSTILFADVRPLLFVIRTREAKHAFRRAWLSFLGLRFPGSSPGWDDRWNASDLVNTAHLDALFPSAFHPPASDAVAGVLIARERTYRDVLGPVKAWGDDVVEPLDIHIMPGGKARTILWSSVDTAGLDVSVIRNIFGRLRMGEDDAEWDAMYLAFEANVGLKNATKLSRSFLSEAGNSLLHWSAHAQLERLRGRLDDARKLFKAVLLESRPPPQQAGCGTLWHNYAEMEWLDGKPNTALRVVFSAANIEGEGGIAALRAKRYFADLLDDRTVSLRPKDREAWVTMLALTELLTTRDLQSALKAFDTYMPGGDAAEGSTVAMLLMIYRHAIILRSPTPPVILRERATAALRLFPGNSIILGLYLESEKGQGVWGRVKSMMDDDKIEKDVYRRTMEMWAATWDQQRWHFDIERARDSLLTALDQDRTKGSHILWRLYLELEIRTGRLQQAKKMVYRAIAECPLYKELYMLAMGPLRGMFSHSELRMLVDLMVERGIRIRYEVDHLTTDQIGNGGDSEATVSEGGDSEDEGEIAHNAQELRRLMPY</sequence>
<comment type="subcellular location">
    <subcellularLocation>
        <location evidence="1">Nucleus</location>
    </subcellularLocation>
</comment>
<feature type="compositionally biased region" description="Basic and acidic residues" evidence="4">
    <location>
        <begin position="80"/>
        <end position="95"/>
    </location>
</feature>
<dbReference type="Pfam" id="PF08424">
    <property type="entry name" value="NRDE-2"/>
    <property type="match status" value="1"/>
</dbReference>
<feature type="compositionally biased region" description="Acidic residues" evidence="4">
    <location>
        <begin position="224"/>
        <end position="236"/>
    </location>
</feature>
<dbReference type="GO" id="GO:1902369">
    <property type="term" value="P:negative regulation of RNA catabolic process"/>
    <property type="evidence" value="ECO:0007669"/>
    <property type="project" value="TreeGrafter"/>
</dbReference>
<organism evidence="5 6">
    <name type="scientific">Fistulina hepatica ATCC 64428</name>
    <dbReference type="NCBI Taxonomy" id="1128425"/>
    <lineage>
        <taxon>Eukaryota</taxon>
        <taxon>Fungi</taxon>
        <taxon>Dikarya</taxon>
        <taxon>Basidiomycota</taxon>
        <taxon>Agaricomycotina</taxon>
        <taxon>Agaricomycetes</taxon>
        <taxon>Agaricomycetidae</taxon>
        <taxon>Agaricales</taxon>
        <taxon>Fistulinaceae</taxon>
        <taxon>Fistulina</taxon>
    </lineage>
</organism>
<gene>
    <name evidence="5" type="ORF">FISHEDRAFT_76294</name>
</gene>
<evidence type="ECO:0008006" key="7">
    <source>
        <dbReference type="Google" id="ProtNLM"/>
    </source>
</evidence>
<dbReference type="OrthoDB" id="297219at2759"/>
<comment type="similarity">
    <text evidence="2">Belongs to the NRDE2 family.</text>
</comment>
<dbReference type="SUPFAM" id="SSF48452">
    <property type="entry name" value="TPR-like"/>
    <property type="match status" value="1"/>
</dbReference>
<evidence type="ECO:0000256" key="4">
    <source>
        <dbReference type="SAM" id="MobiDB-lite"/>
    </source>
</evidence>
<dbReference type="GO" id="GO:0071013">
    <property type="term" value="C:catalytic step 2 spliceosome"/>
    <property type="evidence" value="ECO:0007669"/>
    <property type="project" value="TreeGrafter"/>
</dbReference>
<proteinExistence type="inferred from homology"/>
<evidence type="ECO:0000256" key="2">
    <source>
        <dbReference type="ARBA" id="ARBA00009265"/>
    </source>
</evidence>
<name>A0A0D7A5S8_9AGAR</name>
<accession>A0A0D7A5S8</accession>
<evidence type="ECO:0000313" key="6">
    <source>
        <dbReference type="Proteomes" id="UP000054144"/>
    </source>
</evidence>
<dbReference type="InterPro" id="IPR011990">
    <property type="entry name" value="TPR-like_helical_dom_sf"/>
</dbReference>
<dbReference type="Gene3D" id="1.25.40.10">
    <property type="entry name" value="Tetratricopeptide repeat domain"/>
    <property type="match status" value="2"/>
</dbReference>
<feature type="compositionally biased region" description="Basic and acidic residues" evidence="4">
    <location>
        <begin position="197"/>
        <end position="223"/>
    </location>
</feature>
<dbReference type="EMBL" id="KN882046">
    <property type="protein sequence ID" value="KIY45744.1"/>
    <property type="molecule type" value="Genomic_DNA"/>
</dbReference>
<dbReference type="Proteomes" id="UP000054144">
    <property type="component" value="Unassembled WGS sequence"/>
</dbReference>